<dbReference type="PANTHER" id="PTHR24006:SF842">
    <property type="entry name" value="UBIQUITIN CARBOXYL-TERMINAL HYDROLASE 40"/>
    <property type="match status" value="1"/>
</dbReference>
<dbReference type="GO" id="GO:0005829">
    <property type="term" value="C:cytosol"/>
    <property type="evidence" value="ECO:0007669"/>
    <property type="project" value="TreeGrafter"/>
</dbReference>
<name>A0A1R2CSA7_9CILI</name>
<dbReference type="Gene3D" id="3.90.70.10">
    <property type="entry name" value="Cysteine proteinases"/>
    <property type="match status" value="1"/>
</dbReference>
<dbReference type="PANTHER" id="PTHR24006">
    <property type="entry name" value="UBIQUITIN CARBOXYL-TERMINAL HYDROLASE"/>
    <property type="match status" value="1"/>
</dbReference>
<dbReference type="InterPro" id="IPR028889">
    <property type="entry name" value="USP"/>
</dbReference>
<feature type="domain" description="USP" evidence="2">
    <location>
        <begin position="44"/>
        <end position="419"/>
    </location>
</feature>
<evidence type="ECO:0000256" key="1">
    <source>
        <dbReference type="SAM" id="MobiDB-lite"/>
    </source>
</evidence>
<feature type="compositionally biased region" description="Basic and acidic residues" evidence="1">
    <location>
        <begin position="324"/>
        <end position="333"/>
    </location>
</feature>
<dbReference type="PROSITE" id="PS00973">
    <property type="entry name" value="USP_2"/>
    <property type="match status" value="1"/>
</dbReference>
<dbReference type="Proteomes" id="UP000187209">
    <property type="component" value="Unassembled WGS sequence"/>
</dbReference>
<dbReference type="PROSITE" id="PS00972">
    <property type="entry name" value="USP_1"/>
    <property type="match status" value="1"/>
</dbReference>
<dbReference type="InterPro" id="IPR001394">
    <property type="entry name" value="Peptidase_C19_UCH"/>
</dbReference>
<dbReference type="InterPro" id="IPR038765">
    <property type="entry name" value="Papain-like_cys_pep_sf"/>
</dbReference>
<dbReference type="InterPro" id="IPR018200">
    <property type="entry name" value="USP_CS"/>
</dbReference>
<proteinExistence type="predicted"/>
<feature type="compositionally biased region" description="Basic and acidic residues" evidence="1">
    <location>
        <begin position="1102"/>
        <end position="1113"/>
    </location>
</feature>
<organism evidence="3 4">
    <name type="scientific">Stentor coeruleus</name>
    <dbReference type="NCBI Taxonomy" id="5963"/>
    <lineage>
        <taxon>Eukaryota</taxon>
        <taxon>Sar</taxon>
        <taxon>Alveolata</taxon>
        <taxon>Ciliophora</taxon>
        <taxon>Postciliodesmatophora</taxon>
        <taxon>Heterotrichea</taxon>
        <taxon>Heterotrichida</taxon>
        <taxon>Stentoridae</taxon>
        <taxon>Stentor</taxon>
    </lineage>
</organism>
<feature type="region of interest" description="Disordered" evidence="1">
    <location>
        <begin position="318"/>
        <end position="365"/>
    </location>
</feature>
<dbReference type="CDD" id="cd17039">
    <property type="entry name" value="Ubl_ubiquitin_like"/>
    <property type="match status" value="1"/>
</dbReference>
<dbReference type="GO" id="GO:0016579">
    <property type="term" value="P:protein deubiquitination"/>
    <property type="evidence" value="ECO:0007669"/>
    <property type="project" value="InterPro"/>
</dbReference>
<dbReference type="Pfam" id="PF25822">
    <property type="entry name" value="UBL_USP40"/>
    <property type="match status" value="1"/>
</dbReference>
<gene>
    <name evidence="3" type="ORF">SteCoe_5443</name>
</gene>
<dbReference type="Pfam" id="PF00443">
    <property type="entry name" value="UCH"/>
    <property type="match status" value="1"/>
</dbReference>
<feature type="compositionally biased region" description="Basic residues" evidence="1">
    <location>
        <begin position="334"/>
        <end position="358"/>
    </location>
</feature>
<evidence type="ECO:0000259" key="2">
    <source>
        <dbReference type="PROSITE" id="PS50235"/>
    </source>
</evidence>
<dbReference type="Pfam" id="PF14560">
    <property type="entry name" value="Ubiquitin_2"/>
    <property type="match status" value="1"/>
</dbReference>
<keyword evidence="4" id="KW-1185">Reference proteome</keyword>
<sequence>MIEDLFAEEGDENYCVLTAEQAKSDSLAGEMQAPPQSRSPSGFVGLLNQGSTCYLNSLFQALFMTPELRSAIFSLPLCENSLSELSSWLPEGQKRDILQALQELFVKLAFIDEKAISTANLTRSFGWTGEEVIVQHDVQELSRVFFDCLDRTLQGTSFSELISNYCKGKFINVTICSICGNESAREEDFGDIGLKVKNCKNVYESLDHLVREDILDGNNQYFCELCNKKVNAIRLTKIHKIPQLLTLSLNRFEYDMKTYERQKITQNFEYPLEVDMGRYCQNADVYELFAVIIHGGSAHSGHYHAYIRDILREGNWNPGNEPQVIKKEEEKPKNQKKHKQSRKNKNKRKNQGQNKKKKNSEEDTTYEYKDLARPCMNEELLRNWFDFNDSNVTAIRSGKLQKQFGGSNETAYILIYRDKNLKNPSAPVMPKYWENPIKSLNDSNNEHRVKYEELKTFIELQIQTFELFDINDDALVYKNTEVQAIQQGIPIKFRQTDTVEDLKNTITVTLIDDIEEVFTTHQVYIAQPLSNKCAHLLKPLDSIENSKTLKESAIWHKACILILPRCNKILERILDFTGEVCEPIMLNCYYEGDKFPLLVNKAWTIFKVKEKIQKVLGVPFEKIELRMRKAEGGDKKITRKDEDSTLNELKFYHSMNLTVLPIEEHIPMVELKKNDEGEGLVTILLNEENTPDKAIQHLVVSQWKVKDLIEDCRKVFNFAEGVPLRLRKLIDKKVICKEDIDGYLKNIPEFMDGGYRFQVEKGEPPAYGLIVVKIALNCDDEPNELFVKETDRISEVKQKASEVLGFAPDKFKMYRTDWLKEPISALKQENYTLFKAAVKDGDLLLAKPIDTVLDTEMVKMFIYTNTSEDPFDIKQTLELSLPEETQLKQLKEMLLGNQEINPRSLPFMRIREITKTLWPGKVYKEDLKGLKKLSISFGANLLAEPKEIADPGSFTGVYIYLCERNTVEKKIENIISCFFDAGGCPNVDNLYDFAIKKLGKDWGIGKITLARFKSQSFEWEIIKDDRIAEERGKLLGTKANNTGQGIYNLKKGPYFLKDGDLIAVKFNGDGENDDDFVCEGDAKAREEYYKRKQASKKTNRPARPEKAIKIGDF</sequence>
<dbReference type="GO" id="GO:0005634">
    <property type="term" value="C:nucleus"/>
    <property type="evidence" value="ECO:0007669"/>
    <property type="project" value="TreeGrafter"/>
</dbReference>
<accession>A0A1R2CSA7</accession>
<feature type="compositionally biased region" description="Basic residues" evidence="1">
    <location>
        <begin position="1091"/>
        <end position="1100"/>
    </location>
</feature>
<dbReference type="PROSITE" id="PS50235">
    <property type="entry name" value="USP_3"/>
    <property type="match status" value="1"/>
</dbReference>
<dbReference type="OrthoDB" id="289038at2759"/>
<reference evidence="3 4" key="1">
    <citation type="submission" date="2016-11" db="EMBL/GenBank/DDBJ databases">
        <title>The macronuclear genome of Stentor coeruleus: a giant cell with tiny introns.</title>
        <authorList>
            <person name="Slabodnick M."/>
            <person name="Ruby J.G."/>
            <person name="Reiff S.B."/>
            <person name="Swart E.C."/>
            <person name="Gosai S."/>
            <person name="Prabakaran S."/>
            <person name="Witkowska E."/>
            <person name="Larue G.E."/>
            <person name="Fisher S."/>
            <person name="Freeman R.M."/>
            <person name="Gunawardena J."/>
            <person name="Chu W."/>
            <person name="Stover N.A."/>
            <person name="Gregory B.D."/>
            <person name="Nowacki M."/>
            <person name="Derisi J."/>
            <person name="Roy S.W."/>
            <person name="Marshall W.F."/>
            <person name="Sood P."/>
        </authorList>
    </citation>
    <scope>NUCLEOTIDE SEQUENCE [LARGE SCALE GENOMIC DNA]</scope>
    <source>
        <strain evidence="3">WM001</strain>
    </source>
</reference>
<dbReference type="Gene3D" id="3.10.20.90">
    <property type="entry name" value="Phosphatidylinositol 3-kinase Catalytic Subunit, Chain A, domain 1"/>
    <property type="match status" value="1"/>
</dbReference>
<dbReference type="EMBL" id="MPUH01000072">
    <property type="protein sequence ID" value="OMJ91887.1"/>
    <property type="molecule type" value="Genomic_DNA"/>
</dbReference>
<protein>
    <recommendedName>
        <fullName evidence="2">USP domain-containing protein</fullName>
    </recommendedName>
</protein>
<dbReference type="AlphaFoldDB" id="A0A1R2CSA7"/>
<evidence type="ECO:0000313" key="3">
    <source>
        <dbReference type="EMBL" id="OMJ91887.1"/>
    </source>
</evidence>
<dbReference type="InterPro" id="IPR029071">
    <property type="entry name" value="Ubiquitin-like_domsf"/>
</dbReference>
<comment type="caution">
    <text evidence="3">The sequence shown here is derived from an EMBL/GenBank/DDBJ whole genome shotgun (WGS) entry which is preliminary data.</text>
</comment>
<dbReference type="InterPro" id="IPR000626">
    <property type="entry name" value="Ubiquitin-like_dom"/>
</dbReference>
<dbReference type="SUPFAM" id="SSF54236">
    <property type="entry name" value="Ubiquitin-like"/>
    <property type="match status" value="2"/>
</dbReference>
<dbReference type="GO" id="GO:0004843">
    <property type="term" value="F:cysteine-type deubiquitinase activity"/>
    <property type="evidence" value="ECO:0007669"/>
    <property type="project" value="InterPro"/>
</dbReference>
<feature type="region of interest" description="Disordered" evidence="1">
    <location>
        <begin position="1089"/>
        <end position="1113"/>
    </location>
</feature>
<dbReference type="SUPFAM" id="SSF54001">
    <property type="entry name" value="Cysteine proteinases"/>
    <property type="match status" value="1"/>
</dbReference>
<dbReference type="InterPro" id="IPR057763">
    <property type="entry name" value="UBL_USP40"/>
</dbReference>
<dbReference type="InterPro" id="IPR050164">
    <property type="entry name" value="Peptidase_C19"/>
</dbReference>
<evidence type="ECO:0000313" key="4">
    <source>
        <dbReference type="Proteomes" id="UP000187209"/>
    </source>
</evidence>